<dbReference type="RefSeq" id="WP_147151669.1">
    <property type="nucleotide sequence ID" value="NZ_BKAJ01000077.1"/>
</dbReference>
<evidence type="ECO:0000259" key="6">
    <source>
        <dbReference type="Pfam" id="PF13458"/>
    </source>
</evidence>
<keyword evidence="2" id="KW-0813">Transport</keyword>
<evidence type="ECO:0000256" key="4">
    <source>
        <dbReference type="ARBA" id="ARBA00022970"/>
    </source>
</evidence>
<evidence type="ECO:0000256" key="2">
    <source>
        <dbReference type="ARBA" id="ARBA00022448"/>
    </source>
</evidence>
<dbReference type="GO" id="GO:0006865">
    <property type="term" value="P:amino acid transport"/>
    <property type="evidence" value="ECO:0007669"/>
    <property type="project" value="UniProtKB-KW"/>
</dbReference>
<keyword evidence="3 5" id="KW-0732">Signal</keyword>
<comment type="similarity">
    <text evidence="1">Belongs to the leucine-binding protein family.</text>
</comment>
<keyword evidence="4" id="KW-0029">Amino-acid transport</keyword>
<evidence type="ECO:0000256" key="1">
    <source>
        <dbReference type="ARBA" id="ARBA00010062"/>
    </source>
</evidence>
<dbReference type="EMBL" id="BKAJ01000077">
    <property type="protein sequence ID" value="GEP57295.1"/>
    <property type="molecule type" value="Genomic_DNA"/>
</dbReference>
<proteinExistence type="inferred from homology"/>
<keyword evidence="8" id="KW-1185">Reference proteome</keyword>
<dbReference type="AlphaFoldDB" id="A0A512NEC2"/>
<protein>
    <submittedName>
        <fullName evidence="7">Branched chain amino acid ABC transporter substrate-binding protein</fullName>
    </submittedName>
</protein>
<feature type="chain" id="PRO_5021946858" evidence="5">
    <location>
        <begin position="23"/>
        <end position="370"/>
    </location>
</feature>
<dbReference type="InterPro" id="IPR000709">
    <property type="entry name" value="Leu_Ile_Val-bd"/>
</dbReference>
<sequence length="370" mass="39074">MKKTYGALAVAAIALMATPAFAQIKIGSAGPMTGANAAFGEQLRRGAMMAVEDVNAAGGVNGQKLELVIGDDACDPKQATAVANKMVSDKVVFVAGHFCSGSSIPASDIYKEGKILQITPASTNIKLTDDAFTKGNTTVFRTCGRDDVQGATVGAYILKNFKNAKVAVLHDKSPYGKGVADETKKALNKGGLKEAMYEAYNDTDKDFTALINKMKQAKIDIIVLGGYHTAGALIIKQSKEQGLAAKMVGFDSLETAEFAQLGGAATDGVLMSFPPKVEDDPKNAALVKKFRDAKYNPEGYTLFSYAAVKAWADAANKAKSTDAAKVAAALRGGKFDSAVGVLEFDQKGDIKNPVYDIYIWKDGKSAPIKK</sequence>
<evidence type="ECO:0000313" key="8">
    <source>
        <dbReference type="Proteomes" id="UP000321058"/>
    </source>
</evidence>
<dbReference type="OrthoDB" id="9768386at2"/>
<dbReference type="PANTHER" id="PTHR47151:SF2">
    <property type="entry name" value="AMINO ACID BINDING PROTEIN"/>
    <property type="match status" value="1"/>
</dbReference>
<dbReference type="Proteomes" id="UP000321058">
    <property type="component" value="Unassembled WGS sequence"/>
</dbReference>
<comment type="caution">
    <text evidence="7">The sequence shown here is derived from an EMBL/GenBank/DDBJ whole genome shotgun (WGS) entry which is preliminary data.</text>
</comment>
<dbReference type="SUPFAM" id="SSF53822">
    <property type="entry name" value="Periplasmic binding protein-like I"/>
    <property type="match status" value="1"/>
</dbReference>
<reference evidence="7 8" key="1">
    <citation type="submission" date="2019-07" db="EMBL/GenBank/DDBJ databases">
        <title>Whole genome shotgun sequence of Reyranella soli NBRC 108950.</title>
        <authorList>
            <person name="Hosoyama A."/>
            <person name="Uohara A."/>
            <person name="Ohji S."/>
            <person name="Ichikawa N."/>
        </authorList>
    </citation>
    <scope>NUCLEOTIDE SEQUENCE [LARGE SCALE GENOMIC DNA]</scope>
    <source>
        <strain evidence="7 8">NBRC 108950</strain>
    </source>
</reference>
<gene>
    <name evidence="7" type="ORF">RSO01_44610</name>
</gene>
<dbReference type="InterPro" id="IPR028081">
    <property type="entry name" value="Leu-bd"/>
</dbReference>
<feature type="signal peptide" evidence="5">
    <location>
        <begin position="1"/>
        <end position="22"/>
    </location>
</feature>
<dbReference type="InterPro" id="IPR028082">
    <property type="entry name" value="Peripla_BP_I"/>
</dbReference>
<name>A0A512NEC2_9HYPH</name>
<dbReference type="CDD" id="cd06342">
    <property type="entry name" value="PBP1_ABC_LIVBP-like"/>
    <property type="match status" value="1"/>
</dbReference>
<dbReference type="Pfam" id="PF13458">
    <property type="entry name" value="Peripla_BP_6"/>
    <property type="match status" value="1"/>
</dbReference>
<evidence type="ECO:0000256" key="5">
    <source>
        <dbReference type="SAM" id="SignalP"/>
    </source>
</evidence>
<accession>A0A512NEC2</accession>
<evidence type="ECO:0000256" key="3">
    <source>
        <dbReference type="ARBA" id="ARBA00022729"/>
    </source>
</evidence>
<feature type="domain" description="Leucine-binding protein" evidence="6">
    <location>
        <begin position="23"/>
        <end position="348"/>
    </location>
</feature>
<dbReference type="Gene3D" id="3.40.50.2300">
    <property type="match status" value="2"/>
</dbReference>
<organism evidence="7 8">
    <name type="scientific">Reyranella soli</name>
    <dbReference type="NCBI Taxonomy" id="1230389"/>
    <lineage>
        <taxon>Bacteria</taxon>
        <taxon>Pseudomonadati</taxon>
        <taxon>Pseudomonadota</taxon>
        <taxon>Alphaproteobacteria</taxon>
        <taxon>Hyphomicrobiales</taxon>
        <taxon>Reyranellaceae</taxon>
        <taxon>Reyranella</taxon>
    </lineage>
</organism>
<dbReference type="PRINTS" id="PR00337">
    <property type="entry name" value="LEUILEVALBP"/>
</dbReference>
<evidence type="ECO:0000313" key="7">
    <source>
        <dbReference type="EMBL" id="GEP57295.1"/>
    </source>
</evidence>
<dbReference type="PANTHER" id="PTHR47151">
    <property type="entry name" value="LEU/ILE/VAL-BINDING ABC TRANSPORTER SUBUNIT"/>
    <property type="match status" value="1"/>
</dbReference>